<dbReference type="STRING" id="45351.A7RV97"/>
<accession>A7RV97</accession>
<protein>
    <recommendedName>
        <fullName evidence="4">RING-type domain-containing protein</fullName>
    </recommendedName>
</protein>
<dbReference type="SUPFAM" id="SSF57850">
    <property type="entry name" value="RING/U-box"/>
    <property type="match status" value="1"/>
</dbReference>
<sequence length="191" mass="21647">MTKNDQSEEALDECMVCSDNKRDTLFGPCGHVATCSLCSPRVKKCLMCKEPVQSRTKIEECMVCSEKKSQLLFKPCNHMVACEGCGSLMKKCIQCRENITETLPFIVCCGGQAPPPLSERGECKQEITNQELSQLQQQLQDMKEQTMCPVCMDRRKNLIFLCGHGTCQLCGDRMQECPMCRKTVERRILLF</sequence>
<dbReference type="EMBL" id="DS469543">
    <property type="protein sequence ID" value="EDO44606.1"/>
    <property type="molecule type" value="Genomic_DNA"/>
</dbReference>
<dbReference type="OMA" id="PFVVCCG"/>
<dbReference type="SMART" id="SM00184">
    <property type="entry name" value="RING"/>
    <property type="match status" value="3"/>
</dbReference>
<dbReference type="Pfam" id="PF13920">
    <property type="entry name" value="zf-C3HC4_3"/>
    <property type="match status" value="3"/>
</dbReference>
<reference evidence="5 6" key="1">
    <citation type="journal article" date="2007" name="Science">
        <title>Sea anemone genome reveals ancestral eumetazoan gene repertoire and genomic organization.</title>
        <authorList>
            <person name="Putnam N.H."/>
            <person name="Srivastava M."/>
            <person name="Hellsten U."/>
            <person name="Dirks B."/>
            <person name="Chapman J."/>
            <person name="Salamov A."/>
            <person name="Terry A."/>
            <person name="Shapiro H."/>
            <person name="Lindquist E."/>
            <person name="Kapitonov V.V."/>
            <person name="Jurka J."/>
            <person name="Genikhovich G."/>
            <person name="Grigoriev I.V."/>
            <person name="Lucas S.M."/>
            <person name="Steele R.E."/>
            <person name="Finnerty J.R."/>
            <person name="Technau U."/>
            <person name="Martindale M.Q."/>
            <person name="Rokhsar D.S."/>
        </authorList>
    </citation>
    <scope>NUCLEOTIDE SEQUENCE [LARGE SCALE GENOMIC DNA]</scope>
    <source>
        <strain evidence="6">CH2 X CH6</strain>
    </source>
</reference>
<gene>
    <name evidence="5" type="ORF">NEMVEDRAFT_v1g163134</name>
</gene>
<keyword evidence="1 3" id="KW-0863">Zinc-finger</keyword>
<evidence type="ECO:0000313" key="6">
    <source>
        <dbReference type="Proteomes" id="UP000001593"/>
    </source>
</evidence>
<dbReference type="PANTHER" id="PTHR14879">
    <property type="entry name" value="CASPASE REGULATOR, RING FINGER DOMAIN-CONTAINING"/>
    <property type="match status" value="1"/>
</dbReference>
<proteinExistence type="predicted"/>
<dbReference type="Gene3D" id="3.30.40.10">
    <property type="entry name" value="Zinc/RING finger domain, C3HC4 (zinc finger)"/>
    <property type="match status" value="3"/>
</dbReference>
<evidence type="ECO:0000256" key="1">
    <source>
        <dbReference type="ARBA" id="ARBA00022771"/>
    </source>
</evidence>
<dbReference type="FunFam" id="3.30.40.10:FF:000083">
    <property type="entry name" value="E3 ubiquitin-protein ligase MIB1 isoform X1"/>
    <property type="match status" value="1"/>
</dbReference>
<dbReference type="PANTHER" id="PTHR14879:SF5">
    <property type="entry name" value="RING-TYPE DOMAIN-CONTAINING PROTEIN"/>
    <property type="match status" value="1"/>
</dbReference>
<evidence type="ECO:0000259" key="4">
    <source>
        <dbReference type="PROSITE" id="PS50089"/>
    </source>
</evidence>
<organism evidence="5 6">
    <name type="scientific">Nematostella vectensis</name>
    <name type="common">Starlet sea anemone</name>
    <dbReference type="NCBI Taxonomy" id="45351"/>
    <lineage>
        <taxon>Eukaryota</taxon>
        <taxon>Metazoa</taxon>
        <taxon>Cnidaria</taxon>
        <taxon>Anthozoa</taxon>
        <taxon>Hexacorallia</taxon>
        <taxon>Actiniaria</taxon>
        <taxon>Edwardsiidae</taxon>
        <taxon>Nematostella</taxon>
    </lineage>
</organism>
<dbReference type="PROSITE" id="PS50089">
    <property type="entry name" value="ZF_RING_2"/>
    <property type="match status" value="2"/>
</dbReference>
<evidence type="ECO:0000313" key="5">
    <source>
        <dbReference type="EMBL" id="EDO44606.1"/>
    </source>
</evidence>
<feature type="domain" description="RING-type" evidence="4">
    <location>
        <begin position="148"/>
        <end position="181"/>
    </location>
</feature>
<dbReference type="CDD" id="cd16727">
    <property type="entry name" value="RING-HC_MIB1_rpt3"/>
    <property type="match status" value="1"/>
</dbReference>
<evidence type="ECO:0000256" key="2">
    <source>
        <dbReference type="ARBA" id="ARBA00022833"/>
    </source>
</evidence>
<keyword evidence="1 3" id="KW-0479">Metal-binding</keyword>
<dbReference type="PhylomeDB" id="A7RV97"/>
<dbReference type="HOGENOM" id="CLU_058115_1_0_1"/>
<dbReference type="CDD" id="cd16725">
    <property type="entry name" value="RING-HC_MIB1_rpt2"/>
    <property type="match status" value="1"/>
</dbReference>
<keyword evidence="2" id="KW-0862">Zinc</keyword>
<dbReference type="AlphaFoldDB" id="A7RV97"/>
<dbReference type="GO" id="GO:0008270">
    <property type="term" value="F:zinc ion binding"/>
    <property type="evidence" value="ECO:0007669"/>
    <property type="project" value="UniProtKB-KW"/>
</dbReference>
<name>A7RV97_NEMVE</name>
<dbReference type="Proteomes" id="UP000001593">
    <property type="component" value="Unassembled WGS sequence"/>
</dbReference>
<evidence type="ECO:0000256" key="3">
    <source>
        <dbReference type="PROSITE-ProRule" id="PRU00175"/>
    </source>
</evidence>
<keyword evidence="6" id="KW-1185">Reference proteome</keyword>
<dbReference type="InterPro" id="IPR001841">
    <property type="entry name" value="Znf_RING"/>
</dbReference>
<dbReference type="InterPro" id="IPR013083">
    <property type="entry name" value="Znf_RING/FYVE/PHD"/>
</dbReference>
<dbReference type="InterPro" id="IPR051728">
    <property type="entry name" value="RING-FYVE_E3_ubiquitin-ligase"/>
</dbReference>
<dbReference type="eggNOG" id="KOG0504">
    <property type="taxonomic scope" value="Eukaryota"/>
</dbReference>
<feature type="domain" description="RING-type" evidence="4">
    <location>
        <begin position="14"/>
        <end position="49"/>
    </location>
</feature>
<dbReference type="InParanoid" id="A7RV97"/>